<dbReference type="GeneID" id="25914671"/>
<protein>
    <submittedName>
        <fullName evidence="1">Uncharacterized protein</fullName>
    </submittedName>
</protein>
<evidence type="ECO:0000313" key="1">
    <source>
        <dbReference type="EMBL" id="KNC73271.1"/>
    </source>
</evidence>
<dbReference type="Gene3D" id="1.25.10.10">
    <property type="entry name" value="Leucine-rich Repeat Variant"/>
    <property type="match status" value="1"/>
</dbReference>
<sequence>REWLAIVTALTSLPSGPFSHVFINCFIQYWLPVPPVSENLIQCLVSHINERMEAVECDHGPMNACILLHALAYKYSGVVSEGLLSPEILGGLLRILRDPTNRLLQMLALQALEAFAKCNVNKVKILDAGICTPFTH</sequence>
<reference evidence="1 2" key="1">
    <citation type="submission" date="2011-02" db="EMBL/GenBank/DDBJ databases">
        <title>The Genome Sequence of Sphaeroforma arctica JP610.</title>
        <authorList>
            <consortium name="The Broad Institute Genome Sequencing Platform"/>
            <person name="Russ C."/>
            <person name="Cuomo C."/>
            <person name="Young S.K."/>
            <person name="Zeng Q."/>
            <person name="Gargeya S."/>
            <person name="Alvarado L."/>
            <person name="Berlin A."/>
            <person name="Chapman S.B."/>
            <person name="Chen Z."/>
            <person name="Freedman E."/>
            <person name="Gellesch M."/>
            <person name="Goldberg J."/>
            <person name="Griggs A."/>
            <person name="Gujja S."/>
            <person name="Heilman E."/>
            <person name="Heiman D."/>
            <person name="Howarth C."/>
            <person name="Mehta T."/>
            <person name="Neiman D."/>
            <person name="Pearson M."/>
            <person name="Roberts A."/>
            <person name="Saif S."/>
            <person name="Shea T."/>
            <person name="Shenoy N."/>
            <person name="Sisk P."/>
            <person name="Stolte C."/>
            <person name="Sykes S."/>
            <person name="White J."/>
            <person name="Yandava C."/>
            <person name="Burger G."/>
            <person name="Gray M.W."/>
            <person name="Holland P.W.H."/>
            <person name="King N."/>
            <person name="Lang F.B.F."/>
            <person name="Roger A.J."/>
            <person name="Ruiz-Trillo I."/>
            <person name="Haas B."/>
            <person name="Nusbaum C."/>
            <person name="Birren B."/>
        </authorList>
    </citation>
    <scope>NUCLEOTIDE SEQUENCE [LARGE SCALE GENOMIC DNA]</scope>
    <source>
        <strain evidence="1 2">JP610</strain>
    </source>
</reference>
<dbReference type="AlphaFoldDB" id="A0A0L0F9Q8"/>
<feature type="non-terminal residue" evidence="1">
    <location>
        <position position="1"/>
    </location>
</feature>
<name>A0A0L0F9Q8_9EUKA</name>
<keyword evidence="2" id="KW-1185">Reference proteome</keyword>
<proteinExistence type="predicted"/>
<dbReference type="Proteomes" id="UP000054560">
    <property type="component" value="Unassembled WGS sequence"/>
</dbReference>
<dbReference type="EMBL" id="KQ245840">
    <property type="protein sequence ID" value="KNC73271.1"/>
    <property type="molecule type" value="Genomic_DNA"/>
</dbReference>
<dbReference type="RefSeq" id="XP_014147173.1">
    <property type="nucleotide sequence ID" value="XM_014291698.1"/>
</dbReference>
<evidence type="ECO:0000313" key="2">
    <source>
        <dbReference type="Proteomes" id="UP000054560"/>
    </source>
</evidence>
<dbReference type="InterPro" id="IPR016024">
    <property type="entry name" value="ARM-type_fold"/>
</dbReference>
<dbReference type="SUPFAM" id="SSF48371">
    <property type="entry name" value="ARM repeat"/>
    <property type="match status" value="1"/>
</dbReference>
<accession>A0A0L0F9Q8</accession>
<dbReference type="InterPro" id="IPR011989">
    <property type="entry name" value="ARM-like"/>
</dbReference>
<organism evidence="1 2">
    <name type="scientific">Sphaeroforma arctica JP610</name>
    <dbReference type="NCBI Taxonomy" id="667725"/>
    <lineage>
        <taxon>Eukaryota</taxon>
        <taxon>Ichthyosporea</taxon>
        <taxon>Ichthyophonida</taxon>
        <taxon>Sphaeroforma</taxon>
    </lineage>
</organism>
<gene>
    <name evidence="1" type="ORF">SARC_14167</name>
</gene>